<dbReference type="OrthoDB" id="1016932at2"/>
<dbReference type="EMBL" id="FOQA01000003">
    <property type="protein sequence ID" value="SFH81200.1"/>
    <property type="molecule type" value="Genomic_DNA"/>
</dbReference>
<dbReference type="RefSeq" id="WP_143092015.1">
    <property type="nucleotide sequence ID" value="NZ_FOQA01000003.1"/>
</dbReference>
<gene>
    <name evidence="1" type="ORF">SAMN05192551_103132</name>
</gene>
<dbReference type="AlphaFoldDB" id="A0A1I3D372"/>
<accession>A0A1I3D372</accession>
<keyword evidence="2" id="KW-1185">Reference proteome</keyword>
<evidence type="ECO:0000313" key="1">
    <source>
        <dbReference type="EMBL" id="SFH81200.1"/>
    </source>
</evidence>
<evidence type="ECO:0008006" key="3">
    <source>
        <dbReference type="Google" id="ProtNLM"/>
    </source>
</evidence>
<dbReference type="STRING" id="69895.SAMN05192551_103132"/>
<name>A0A1I3D372_9FIRM</name>
<proteinExistence type="predicted"/>
<organism evidence="1 2">
    <name type="scientific">Tindallia magadiensis</name>
    <dbReference type="NCBI Taxonomy" id="69895"/>
    <lineage>
        <taxon>Bacteria</taxon>
        <taxon>Bacillati</taxon>
        <taxon>Bacillota</taxon>
        <taxon>Clostridia</taxon>
        <taxon>Peptostreptococcales</taxon>
        <taxon>Tindalliaceae</taxon>
        <taxon>Tindallia</taxon>
    </lineage>
</organism>
<reference evidence="2" key="1">
    <citation type="submission" date="2016-10" db="EMBL/GenBank/DDBJ databases">
        <authorList>
            <person name="Varghese N."/>
            <person name="Submissions S."/>
        </authorList>
    </citation>
    <scope>NUCLEOTIDE SEQUENCE [LARGE SCALE GENOMIC DNA]</scope>
    <source>
        <strain evidence="2">Z-7934</strain>
    </source>
</reference>
<protein>
    <recommendedName>
        <fullName evidence="3">Polysaccharide deacetylase</fullName>
    </recommendedName>
</protein>
<dbReference type="Proteomes" id="UP000199287">
    <property type="component" value="Unassembled WGS sequence"/>
</dbReference>
<evidence type="ECO:0000313" key="2">
    <source>
        <dbReference type="Proteomes" id="UP000199287"/>
    </source>
</evidence>
<sequence>MAKRIIKKNDGTDYINDFLNIINLKNVPMEKVNEISEPRFFIRHDVDHSIDMAVEIAEVEAKNGYTSTFFLLPPGSYNKKKNYYGWLENGEIKHDPELIRKCKEILSYGHQIGFHNDIIAASLKWRQDPAEILKKEVDYFHKNGVRLVGTAAHGSPLARELEFNNRELFEGCIRKGREVGRTIEYNNWKVKTHSLTLSDFGFEYEAYSLPRDSRISESGGKWGGRIVGLQIDKERLFNHFNLDEFQEIISRLQPDAKVKSMQVMTHPCHWEVV</sequence>